<evidence type="ECO:0000313" key="1">
    <source>
        <dbReference type="EMBL" id="OCT77517.1"/>
    </source>
</evidence>
<protein>
    <submittedName>
        <fullName evidence="1">Uncharacterized protein</fullName>
    </submittedName>
</protein>
<dbReference type="Proteomes" id="UP000694892">
    <property type="component" value="Chromosome 5S"/>
</dbReference>
<dbReference type="EMBL" id="CM004475">
    <property type="protein sequence ID" value="OCT77517.1"/>
    <property type="molecule type" value="Genomic_DNA"/>
</dbReference>
<reference evidence="2" key="1">
    <citation type="journal article" date="2016" name="Nature">
        <title>Genome evolution in the allotetraploid frog Xenopus laevis.</title>
        <authorList>
            <person name="Session A.M."/>
            <person name="Uno Y."/>
            <person name="Kwon T."/>
            <person name="Chapman J.A."/>
            <person name="Toyoda A."/>
            <person name="Takahashi S."/>
            <person name="Fukui A."/>
            <person name="Hikosaka A."/>
            <person name="Suzuki A."/>
            <person name="Kondo M."/>
            <person name="van Heeringen S.J."/>
            <person name="Quigley I."/>
            <person name="Heinz S."/>
            <person name="Ogino H."/>
            <person name="Ochi H."/>
            <person name="Hellsten U."/>
            <person name="Lyons J.B."/>
            <person name="Simakov O."/>
            <person name="Putnam N."/>
            <person name="Stites J."/>
            <person name="Kuroki Y."/>
            <person name="Tanaka T."/>
            <person name="Michiue T."/>
            <person name="Watanabe M."/>
            <person name="Bogdanovic O."/>
            <person name="Lister R."/>
            <person name="Georgiou G."/>
            <person name="Paranjpe S.S."/>
            <person name="van Kruijsbergen I."/>
            <person name="Shu S."/>
            <person name="Carlson J."/>
            <person name="Kinoshita T."/>
            <person name="Ohta Y."/>
            <person name="Mawaribuchi S."/>
            <person name="Jenkins J."/>
            <person name="Grimwood J."/>
            <person name="Schmutz J."/>
            <person name="Mitros T."/>
            <person name="Mozaffari S.V."/>
            <person name="Suzuki Y."/>
            <person name="Haramoto Y."/>
            <person name="Yamamoto T.S."/>
            <person name="Takagi C."/>
            <person name="Heald R."/>
            <person name="Miller K."/>
            <person name="Haudenschild C."/>
            <person name="Kitzman J."/>
            <person name="Nakayama T."/>
            <person name="Izutsu Y."/>
            <person name="Robert J."/>
            <person name="Fortriede J."/>
            <person name="Burns K."/>
            <person name="Lotay V."/>
            <person name="Karimi K."/>
            <person name="Yasuoka Y."/>
            <person name="Dichmann D.S."/>
            <person name="Flajnik M.F."/>
            <person name="Houston D.W."/>
            <person name="Shendure J."/>
            <person name="DuPasquier L."/>
            <person name="Vize P.D."/>
            <person name="Zorn A.M."/>
            <person name="Ito M."/>
            <person name="Marcotte E.M."/>
            <person name="Wallingford J.B."/>
            <person name="Ito Y."/>
            <person name="Asashima M."/>
            <person name="Ueno N."/>
            <person name="Matsuda Y."/>
            <person name="Veenstra G.J."/>
            <person name="Fujiyama A."/>
            <person name="Harland R.M."/>
            <person name="Taira M."/>
            <person name="Rokhsar D.S."/>
        </authorList>
    </citation>
    <scope>NUCLEOTIDE SEQUENCE [LARGE SCALE GENOMIC DNA]</scope>
    <source>
        <strain evidence="2">J</strain>
    </source>
</reference>
<organism evidence="1 2">
    <name type="scientific">Xenopus laevis</name>
    <name type="common">African clawed frog</name>
    <dbReference type="NCBI Taxonomy" id="8355"/>
    <lineage>
        <taxon>Eukaryota</taxon>
        <taxon>Metazoa</taxon>
        <taxon>Chordata</taxon>
        <taxon>Craniata</taxon>
        <taxon>Vertebrata</taxon>
        <taxon>Euteleostomi</taxon>
        <taxon>Amphibia</taxon>
        <taxon>Batrachia</taxon>
        <taxon>Anura</taxon>
        <taxon>Pipoidea</taxon>
        <taxon>Pipidae</taxon>
        <taxon>Xenopodinae</taxon>
        <taxon>Xenopus</taxon>
        <taxon>Xenopus</taxon>
    </lineage>
</organism>
<proteinExistence type="predicted"/>
<sequence length="65" mass="7399">MKIFSGVDEQREEEIVCRATCRHLTASGSHKFNTKKRVCDTGRGSMINMKEEEKENQVKTVTAPQ</sequence>
<gene>
    <name evidence="1" type="ORF">XELAEV_18028609mg</name>
</gene>
<accession>A0A974CRC3</accession>
<evidence type="ECO:0000313" key="2">
    <source>
        <dbReference type="Proteomes" id="UP000694892"/>
    </source>
</evidence>
<dbReference type="AlphaFoldDB" id="A0A974CRC3"/>
<name>A0A974CRC3_XENLA</name>